<dbReference type="OrthoDB" id="3235083at2759"/>
<keyword evidence="2" id="KW-1185">Reference proteome</keyword>
<dbReference type="EMBL" id="ML732193">
    <property type="protein sequence ID" value="KAB8075476.1"/>
    <property type="molecule type" value="Genomic_DNA"/>
</dbReference>
<evidence type="ECO:0000313" key="1">
    <source>
        <dbReference type="EMBL" id="KAB8075476.1"/>
    </source>
</evidence>
<reference evidence="1 2" key="1">
    <citation type="submission" date="2019-04" db="EMBL/GenBank/DDBJ databases">
        <title>Friends and foes A comparative genomics study of 23 Aspergillus species from section Flavi.</title>
        <authorList>
            <consortium name="DOE Joint Genome Institute"/>
            <person name="Kjaerbolling I."/>
            <person name="Vesth T."/>
            <person name="Frisvad J.C."/>
            <person name="Nybo J.L."/>
            <person name="Theobald S."/>
            <person name="Kildgaard S."/>
            <person name="Isbrandt T."/>
            <person name="Kuo A."/>
            <person name="Sato A."/>
            <person name="Lyhne E.K."/>
            <person name="Kogle M.E."/>
            <person name="Wiebenga A."/>
            <person name="Kun R.S."/>
            <person name="Lubbers R.J."/>
            <person name="Makela M.R."/>
            <person name="Barry K."/>
            <person name="Chovatia M."/>
            <person name="Clum A."/>
            <person name="Daum C."/>
            <person name="Haridas S."/>
            <person name="He G."/>
            <person name="LaButti K."/>
            <person name="Lipzen A."/>
            <person name="Mondo S."/>
            <person name="Riley R."/>
            <person name="Salamov A."/>
            <person name="Simmons B.A."/>
            <person name="Magnuson J.K."/>
            <person name="Henrissat B."/>
            <person name="Mortensen U.H."/>
            <person name="Larsen T.O."/>
            <person name="Devries R.P."/>
            <person name="Grigoriev I.V."/>
            <person name="Machida M."/>
            <person name="Baker S.E."/>
            <person name="Andersen M.R."/>
        </authorList>
    </citation>
    <scope>NUCLEOTIDE SEQUENCE [LARGE SCALE GENOMIC DNA]</scope>
    <source>
        <strain evidence="1 2">CBS 151.66</strain>
    </source>
</reference>
<protein>
    <submittedName>
        <fullName evidence="1">Uncharacterized protein</fullName>
    </submittedName>
</protein>
<name>A0A5N5X471_9EURO</name>
<dbReference type="AlphaFoldDB" id="A0A5N5X471"/>
<organism evidence="1 2">
    <name type="scientific">Aspergillus leporis</name>
    <dbReference type="NCBI Taxonomy" id="41062"/>
    <lineage>
        <taxon>Eukaryota</taxon>
        <taxon>Fungi</taxon>
        <taxon>Dikarya</taxon>
        <taxon>Ascomycota</taxon>
        <taxon>Pezizomycotina</taxon>
        <taxon>Eurotiomycetes</taxon>
        <taxon>Eurotiomycetidae</taxon>
        <taxon>Eurotiales</taxon>
        <taxon>Aspergillaceae</taxon>
        <taxon>Aspergillus</taxon>
        <taxon>Aspergillus subgen. Circumdati</taxon>
    </lineage>
</organism>
<evidence type="ECO:0000313" key="2">
    <source>
        <dbReference type="Proteomes" id="UP000326565"/>
    </source>
</evidence>
<dbReference type="Proteomes" id="UP000326565">
    <property type="component" value="Unassembled WGS sequence"/>
</dbReference>
<sequence length="248" mass="27445">MMQMGIPLGHTPQTLPQIATLNTASNVTFNLFCRQVTVVSIKWGRKGAIGNVFKQPEGPPGKPWIMKMCVDLTITGLHEKLDTPYFNNHPKVKDQLLKALDNLSGTAFSLQQLLFDLDNTILETVPDFSSVDDEDARGVLEHYFRDLYVKTANEHGLPLVALTAVAQPKDESTLHMTAFARIVNPLKDSNGNPYTNPTASQQAVTTLDHLCAVNNNPVPRISSLDWNWVQPQDDNDSSGVISINRNIL</sequence>
<accession>A0A5N5X471</accession>
<gene>
    <name evidence="1" type="ORF">BDV29DRAFT_171791</name>
</gene>
<proteinExistence type="predicted"/>